<evidence type="ECO:0000256" key="9">
    <source>
        <dbReference type="SAM" id="Phobius"/>
    </source>
</evidence>
<sequence>MERTQPANGDTVRAALSVVSVRFSRPVNASLTTLTLLRDGAAVPAPAVRMVDSAGHEFALDTGPLAAGSYVARWRTAGADGHVLNGSFTFVVQAEPATALPADTAVAADTANPDAAAASATAAPGTPPAEVAGAVTAAEPGSTGVSSSEADSPLAVAMRWVWFVALLGMIGVPAFRFGVLMRIARDPAHLATAARAELGLGFIALAAASLSVVALCGRLLLQASALGLTEQGWSGASLDRLLLGTGWGLAWVLQAIATLAFAAGMLIVRAPYGRAAGWMGAGGSVILLSAVPALSGHAAAVERVTGIAILADALHVLGAGVWLGSLAMLLAVGVPAAFAGGGDAEGSVAAMARAFSRMALVAASTVAVTGVISSLFHIDHGADLWGTTWGRVLLLKVAILIGVAALGSHNWKKVVPAMGGADGTRRLQRSSRAELGLAALVLLVTAILVALPTP</sequence>
<evidence type="ECO:0000256" key="5">
    <source>
        <dbReference type="ARBA" id="ARBA00022729"/>
    </source>
</evidence>
<protein>
    <submittedName>
        <fullName evidence="12">Putative copper export protein/methionine-rich copper-binding protein CopC</fullName>
    </submittedName>
</protein>
<evidence type="ECO:0000256" key="4">
    <source>
        <dbReference type="ARBA" id="ARBA00022723"/>
    </source>
</evidence>
<evidence type="ECO:0000259" key="11">
    <source>
        <dbReference type="Pfam" id="PF05425"/>
    </source>
</evidence>
<feature type="domain" description="Copper resistance protein D" evidence="11">
    <location>
        <begin position="350"/>
        <end position="448"/>
    </location>
</feature>
<dbReference type="GO" id="GO:0042597">
    <property type="term" value="C:periplasmic space"/>
    <property type="evidence" value="ECO:0007669"/>
    <property type="project" value="InterPro"/>
</dbReference>
<feature type="transmembrane region" description="Helical" evidence="9">
    <location>
        <begin position="200"/>
        <end position="221"/>
    </location>
</feature>
<dbReference type="RefSeq" id="WP_170034141.1">
    <property type="nucleotide sequence ID" value="NZ_JABDTL010000001.1"/>
</dbReference>
<dbReference type="PANTHER" id="PTHR34820">
    <property type="entry name" value="INNER MEMBRANE PROTEIN YEBZ"/>
    <property type="match status" value="1"/>
</dbReference>
<keyword evidence="4" id="KW-0479">Metal-binding</keyword>
<keyword evidence="5" id="KW-0732">Signal</keyword>
<dbReference type="PANTHER" id="PTHR34820:SF4">
    <property type="entry name" value="INNER MEMBRANE PROTEIN YEBZ"/>
    <property type="match status" value="1"/>
</dbReference>
<dbReference type="Proteomes" id="UP000582837">
    <property type="component" value="Unassembled WGS sequence"/>
</dbReference>
<feature type="transmembrane region" description="Helical" evidence="9">
    <location>
        <begin position="435"/>
        <end position="453"/>
    </location>
</feature>
<reference evidence="12 13" key="1">
    <citation type="submission" date="2020-08" db="EMBL/GenBank/DDBJ databases">
        <title>Genomic Encyclopedia of Type Strains, Phase IV (KMG-IV): sequencing the most valuable type-strain genomes for metagenomic binning, comparative biology and taxonomic classification.</title>
        <authorList>
            <person name="Goeker M."/>
        </authorList>
    </citation>
    <scope>NUCLEOTIDE SEQUENCE [LARGE SCALE GENOMIC DNA]</scope>
    <source>
        <strain evidence="12 13">DSM 29007</strain>
    </source>
</reference>
<gene>
    <name evidence="12" type="ORF">HNQ61_005273</name>
</gene>
<dbReference type="InterPro" id="IPR007348">
    <property type="entry name" value="CopC_dom"/>
</dbReference>
<comment type="caution">
    <text evidence="12">The sequence shown here is derived from an EMBL/GenBank/DDBJ whole genome shotgun (WGS) entry which is preliminary data.</text>
</comment>
<feature type="transmembrane region" description="Helical" evidence="9">
    <location>
        <begin position="358"/>
        <end position="376"/>
    </location>
</feature>
<proteinExistence type="predicted"/>
<dbReference type="InterPro" id="IPR008457">
    <property type="entry name" value="Cu-R_CopD_dom"/>
</dbReference>
<keyword evidence="3 9" id="KW-0812">Transmembrane</keyword>
<dbReference type="GO" id="GO:0005507">
    <property type="term" value="F:copper ion binding"/>
    <property type="evidence" value="ECO:0007669"/>
    <property type="project" value="InterPro"/>
</dbReference>
<dbReference type="GO" id="GO:0006825">
    <property type="term" value="P:copper ion transport"/>
    <property type="evidence" value="ECO:0007669"/>
    <property type="project" value="InterPro"/>
</dbReference>
<keyword evidence="2" id="KW-1003">Cell membrane</keyword>
<dbReference type="Gene3D" id="2.60.40.1220">
    <property type="match status" value="1"/>
</dbReference>
<feature type="transmembrane region" description="Helical" evidence="9">
    <location>
        <begin position="314"/>
        <end position="338"/>
    </location>
</feature>
<feature type="transmembrane region" description="Helical" evidence="9">
    <location>
        <begin position="275"/>
        <end position="294"/>
    </location>
</feature>
<dbReference type="GO" id="GO:0005886">
    <property type="term" value="C:plasma membrane"/>
    <property type="evidence" value="ECO:0007669"/>
    <property type="project" value="UniProtKB-SubCell"/>
</dbReference>
<keyword evidence="6 9" id="KW-1133">Transmembrane helix</keyword>
<dbReference type="EMBL" id="JACHIA010000026">
    <property type="protein sequence ID" value="MBB6073602.1"/>
    <property type="molecule type" value="Genomic_DNA"/>
</dbReference>
<evidence type="ECO:0000259" key="10">
    <source>
        <dbReference type="Pfam" id="PF04234"/>
    </source>
</evidence>
<name>A0A841H6S1_9BACT</name>
<evidence type="ECO:0000256" key="6">
    <source>
        <dbReference type="ARBA" id="ARBA00022989"/>
    </source>
</evidence>
<dbReference type="AlphaFoldDB" id="A0A841H6S1"/>
<dbReference type="InterPro" id="IPR014756">
    <property type="entry name" value="Ig_E-set"/>
</dbReference>
<keyword evidence="8 9" id="KW-0472">Membrane</keyword>
<keyword evidence="7" id="KW-0186">Copper</keyword>
<evidence type="ECO:0000313" key="12">
    <source>
        <dbReference type="EMBL" id="MBB6073602.1"/>
    </source>
</evidence>
<feature type="transmembrane region" description="Helical" evidence="9">
    <location>
        <begin position="241"/>
        <end position="268"/>
    </location>
</feature>
<comment type="subcellular location">
    <subcellularLocation>
        <location evidence="1">Cell membrane</location>
        <topology evidence="1">Multi-pass membrane protein</topology>
    </subcellularLocation>
</comment>
<evidence type="ECO:0000256" key="8">
    <source>
        <dbReference type="ARBA" id="ARBA00023136"/>
    </source>
</evidence>
<organism evidence="12 13">
    <name type="scientific">Longimicrobium terrae</name>
    <dbReference type="NCBI Taxonomy" id="1639882"/>
    <lineage>
        <taxon>Bacteria</taxon>
        <taxon>Pseudomonadati</taxon>
        <taxon>Gemmatimonadota</taxon>
        <taxon>Longimicrobiia</taxon>
        <taxon>Longimicrobiales</taxon>
        <taxon>Longimicrobiaceae</taxon>
        <taxon>Longimicrobium</taxon>
    </lineage>
</organism>
<accession>A0A841H6S1</accession>
<feature type="domain" description="CopC" evidence="10">
    <location>
        <begin position="2"/>
        <end position="92"/>
    </location>
</feature>
<dbReference type="Pfam" id="PF05425">
    <property type="entry name" value="CopD"/>
    <property type="match status" value="1"/>
</dbReference>
<evidence type="ECO:0000256" key="3">
    <source>
        <dbReference type="ARBA" id="ARBA00022692"/>
    </source>
</evidence>
<dbReference type="SUPFAM" id="SSF81296">
    <property type="entry name" value="E set domains"/>
    <property type="match status" value="1"/>
</dbReference>
<feature type="transmembrane region" description="Helical" evidence="9">
    <location>
        <begin position="388"/>
        <end position="408"/>
    </location>
</feature>
<keyword evidence="13" id="KW-1185">Reference proteome</keyword>
<feature type="transmembrane region" description="Helical" evidence="9">
    <location>
        <begin position="160"/>
        <end position="179"/>
    </location>
</feature>
<dbReference type="GO" id="GO:0046688">
    <property type="term" value="P:response to copper ion"/>
    <property type="evidence" value="ECO:0007669"/>
    <property type="project" value="InterPro"/>
</dbReference>
<evidence type="ECO:0000256" key="2">
    <source>
        <dbReference type="ARBA" id="ARBA00022475"/>
    </source>
</evidence>
<dbReference type="Pfam" id="PF04234">
    <property type="entry name" value="CopC"/>
    <property type="match status" value="1"/>
</dbReference>
<evidence type="ECO:0000313" key="13">
    <source>
        <dbReference type="Proteomes" id="UP000582837"/>
    </source>
</evidence>
<dbReference type="InterPro" id="IPR032694">
    <property type="entry name" value="CopC/D"/>
</dbReference>
<evidence type="ECO:0000256" key="1">
    <source>
        <dbReference type="ARBA" id="ARBA00004651"/>
    </source>
</evidence>
<evidence type="ECO:0000256" key="7">
    <source>
        <dbReference type="ARBA" id="ARBA00023008"/>
    </source>
</evidence>
<dbReference type="InterPro" id="IPR014755">
    <property type="entry name" value="Cu-Rt/internalin_Ig-like"/>
</dbReference>